<dbReference type="PANTHER" id="PTHR47712:SF3">
    <property type="entry name" value="F-BOX DOMAIN-CONTAINING PROTEIN"/>
    <property type="match status" value="1"/>
</dbReference>
<evidence type="ECO:0000313" key="2">
    <source>
        <dbReference type="EMBL" id="GAU18276.1"/>
    </source>
</evidence>
<proteinExistence type="predicted"/>
<dbReference type="InterPro" id="IPR015915">
    <property type="entry name" value="Kelch-typ_b-propeller"/>
</dbReference>
<reference evidence="3" key="1">
    <citation type="journal article" date="2017" name="Front. Plant Sci.">
        <title>Climate Clever Clovers: New Paradigm to Reduce the Environmental Footprint of Ruminants by Breeding Low Methanogenic Forages Utilizing Haplotype Variation.</title>
        <authorList>
            <person name="Kaur P."/>
            <person name="Appels R."/>
            <person name="Bayer P.E."/>
            <person name="Keeble-Gagnere G."/>
            <person name="Wang J."/>
            <person name="Hirakawa H."/>
            <person name="Shirasawa K."/>
            <person name="Vercoe P."/>
            <person name="Stefanova K."/>
            <person name="Durmic Z."/>
            <person name="Nichols P."/>
            <person name="Revell C."/>
            <person name="Isobe S.N."/>
            <person name="Edwards D."/>
            <person name="Erskine W."/>
        </authorList>
    </citation>
    <scope>NUCLEOTIDE SEQUENCE [LARGE SCALE GENOMIC DNA]</scope>
    <source>
        <strain evidence="3">cv. Daliak</strain>
    </source>
</reference>
<dbReference type="CDD" id="cd09917">
    <property type="entry name" value="F-box_SF"/>
    <property type="match status" value="1"/>
</dbReference>
<gene>
    <name evidence="2" type="ORF">TSUD_176180</name>
</gene>
<dbReference type="InterPro" id="IPR001810">
    <property type="entry name" value="F-box_dom"/>
</dbReference>
<dbReference type="InterPro" id="IPR036047">
    <property type="entry name" value="F-box-like_dom_sf"/>
</dbReference>
<dbReference type="EMBL" id="DF973181">
    <property type="protein sequence ID" value="GAU18276.1"/>
    <property type="molecule type" value="Genomic_DNA"/>
</dbReference>
<dbReference type="OrthoDB" id="1882349at2759"/>
<dbReference type="Gene3D" id="2.120.10.80">
    <property type="entry name" value="Kelch-type beta propeller"/>
    <property type="match status" value="1"/>
</dbReference>
<dbReference type="PROSITE" id="PS50181">
    <property type="entry name" value="FBOX"/>
    <property type="match status" value="1"/>
</dbReference>
<evidence type="ECO:0000313" key="3">
    <source>
        <dbReference type="Proteomes" id="UP000242715"/>
    </source>
</evidence>
<keyword evidence="3" id="KW-1185">Reference proteome</keyword>
<dbReference type="SUPFAM" id="SSF117281">
    <property type="entry name" value="Kelch motif"/>
    <property type="match status" value="1"/>
</dbReference>
<protein>
    <recommendedName>
        <fullName evidence="1">F-box domain-containing protein</fullName>
    </recommendedName>
</protein>
<dbReference type="Proteomes" id="UP000242715">
    <property type="component" value="Unassembled WGS sequence"/>
</dbReference>
<dbReference type="Gene3D" id="1.20.1280.50">
    <property type="match status" value="1"/>
</dbReference>
<dbReference type="PANTHER" id="PTHR47712">
    <property type="entry name" value="OS09G0555300 PROTEIN"/>
    <property type="match status" value="1"/>
</dbReference>
<dbReference type="Pfam" id="PF00646">
    <property type="entry name" value="F-box"/>
    <property type="match status" value="1"/>
</dbReference>
<name>A0A2Z6LPF9_TRISU</name>
<accession>A0A2Z6LPF9</accession>
<evidence type="ECO:0000259" key="1">
    <source>
        <dbReference type="PROSITE" id="PS50181"/>
    </source>
</evidence>
<feature type="domain" description="F-box" evidence="1">
    <location>
        <begin position="2"/>
        <end position="48"/>
    </location>
</feature>
<organism evidence="2 3">
    <name type="scientific">Trifolium subterraneum</name>
    <name type="common">Subterranean clover</name>
    <dbReference type="NCBI Taxonomy" id="3900"/>
    <lineage>
        <taxon>Eukaryota</taxon>
        <taxon>Viridiplantae</taxon>
        <taxon>Streptophyta</taxon>
        <taxon>Embryophyta</taxon>
        <taxon>Tracheophyta</taxon>
        <taxon>Spermatophyta</taxon>
        <taxon>Magnoliopsida</taxon>
        <taxon>eudicotyledons</taxon>
        <taxon>Gunneridae</taxon>
        <taxon>Pentapetalae</taxon>
        <taxon>rosids</taxon>
        <taxon>fabids</taxon>
        <taxon>Fabales</taxon>
        <taxon>Fabaceae</taxon>
        <taxon>Papilionoideae</taxon>
        <taxon>50 kb inversion clade</taxon>
        <taxon>NPAAA clade</taxon>
        <taxon>Hologalegina</taxon>
        <taxon>IRL clade</taxon>
        <taxon>Trifolieae</taxon>
        <taxon>Trifolium</taxon>
    </lineage>
</organism>
<sequence length="381" mass="42870">MTTQITDLSLDLIEFILSHLPISTLIQASTVCKLWYTIVSSSSFSLNHKHKHKPWFFLHGIHNISSKNNQSFAFDPSSNSWFLLPTPQQPLHYPNNTSFIGTSSFFFITAPNFLYTPIINPLGWYSTPSLHFPRINPLLGVFKDGCSFKFIVVGGVRFIGNLVDIEDRLDVEIYDPLLGSWDLAPPLPADFRSGNSSSSLSSALFKGKFYVFGIYSCFVSSFDLKLCVWSDVRIVRPSGIVFSFMIACRERLILAGVCNSSSGSSFTLWEVDEKSMDFYEIGVMPHDLLCSLFDGDEDDKFASLKCVGLGDLIYVFNEDYHRMYPACVCEIRGGGDEKGECYWRRVPPLPSLMNKFHKVVSFCSNVSLHSILGEGQHHGLH</sequence>
<dbReference type="SMART" id="SM00256">
    <property type="entry name" value="FBOX"/>
    <property type="match status" value="1"/>
</dbReference>
<dbReference type="AlphaFoldDB" id="A0A2Z6LPF9"/>
<dbReference type="SUPFAM" id="SSF81383">
    <property type="entry name" value="F-box domain"/>
    <property type="match status" value="1"/>
</dbReference>